<reference evidence="1" key="1">
    <citation type="submission" date="2021-06" db="EMBL/GenBank/DDBJ databases">
        <authorList>
            <person name="Hodson N. C."/>
            <person name="Mongue J. A."/>
            <person name="Jaron S. K."/>
        </authorList>
    </citation>
    <scope>NUCLEOTIDE SEQUENCE</scope>
</reference>
<accession>A0A8J2JE61</accession>
<name>A0A8J2JE61_9HEXA</name>
<evidence type="ECO:0000313" key="1">
    <source>
        <dbReference type="EMBL" id="CAG7718806.1"/>
    </source>
</evidence>
<evidence type="ECO:0000313" key="2">
    <source>
        <dbReference type="Proteomes" id="UP000708208"/>
    </source>
</evidence>
<organism evidence="1 2">
    <name type="scientific">Allacma fusca</name>
    <dbReference type="NCBI Taxonomy" id="39272"/>
    <lineage>
        <taxon>Eukaryota</taxon>
        <taxon>Metazoa</taxon>
        <taxon>Ecdysozoa</taxon>
        <taxon>Arthropoda</taxon>
        <taxon>Hexapoda</taxon>
        <taxon>Collembola</taxon>
        <taxon>Symphypleona</taxon>
        <taxon>Sminthuridae</taxon>
        <taxon>Allacma</taxon>
    </lineage>
</organism>
<dbReference type="AlphaFoldDB" id="A0A8J2JE61"/>
<dbReference type="EMBL" id="CAJVCH010056121">
    <property type="protein sequence ID" value="CAG7718806.1"/>
    <property type="molecule type" value="Genomic_DNA"/>
</dbReference>
<comment type="caution">
    <text evidence="1">The sequence shown here is derived from an EMBL/GenBank/DDBJ whole genome shotgun (WGS) entry which is preliminary data.</text>
</comment>
<gene>
    <name evidence="1" type="ORF">AFUS01_LOCUS8175</name>
</gene>
<keyword evidence="2" id="KW-1185">Reference proteome</keyword>
<protein>
    <submittedName>
        <fullName evidence="1">Uncharacterized protein</fullName>
    </submittedName>
</protein>
<proteinExistence type="predicted"/>
<dbReference type="Proteomes" id="UP000708208">
    <property type="component" value="Unassembled WGS sequence"/>
</dbReference>
<sequence length="76" mass="8498">MLSLSSPEFLLARTCSRIAGNLTIFPLICSVFLAINAQTDTYHQIPASSPNFQNPSFINSKEENCWSTTRNWEATT</sequence>